<feature type="signal peptide" evidence="1">
    <location>
        <begin position="1"/>
        <end position="19"/>
    </location>
</feature>
<evidence type="ECO:0008006" key="4">
    <source>
        <dbReference type="Google" id="ProtNLM"/>
    </source>
</evidence>
<name>A0AAV8XF59_9CUCU</name>
<reference evidence="2" key="1">
    <citation type="journal article" date="2023" name="Insect Mol. Biol.">
        <title>Genome sequencing provides insights into the evolution of gene families encoding plant cell wall-degrading enzymes in longhorned beetles.</title>
        <authorList>
            <person name="Shin N.R."/>
            <person name="Okamura Y."/>
            <person name="Kirsch R."/>
            <person name="Pauchet Y."/>
        </authorList>
    </citation>
    <scope>NUCLEOTIDE SEQUENCE</scope>
    <source>
        <strain evidence="2">AMC_N1</strain>
    </source>
</reference>
<organism evidence="2 3">
    <name type="scientific">Aromia moschata</name>
    <dbReference type="NCBI Taxonomy" id="1265417"/>
    <lineage>
        <taxon>Eukaryota</taxon>
        <taxon>Metazoa</taxon>
        <taxon>Ecdysozoa</taxon>
        <taxon>Arthropoda</taxon>
        <taxon>Hexapoda</taxon>
        <taxon>Insecta</taxon>
        <taxon>Pterygota</taxon>
        <taxon>Neoptera</taxon>
        <taxon>Endopterygota</taxon>
        <taxon>Coleoptera</taxon>
        <taxon>Polyphaga</taxon>
        <taxon>Cucujiformia</taxon>
        <taxon>Chrysomeloidea</taxon>
        <taxon>Cerambycidae</taxon>
        <taxon>Cerambycinae</taxon>
        <taxon>Callichromatini</taxon>
        <taxon>Aromia</taxon>
    </lineage>
</organism>
<keyword evidence="1" id="KW-0732">Signal</keyword>
<evidence type="ECO:0000313" key="3">
    <source>
        <dbReference type="Proteomes" id="UP001162162"/>
    </source>
</evidence>
<protein>
    <recommendedName>
        <fullName evidence="4">Secreted protein</fullName>
    </recommendedName>
</protein>
<evidence type="ECO:0000256" key="1">
    <source>
        <dbReference type="SAM" id="SignalP"/>
    </source>
</evidence>
<accession>A0AAV8XF59</accession>
<dbReference type="Proteomes" id="UP001162162">
    <property type="component" value="Unassembled WGS sequence"/>
</dbReference>
<comment type="caution">
    <text evidence="2">The sequence shown here is derived from an EMBL/GenBank/DDBJ whole genome shotgun (WGS) entry which is preliminary data.</text>
</comment>
<proteinExistence type="predicted"/>
<dbReference type="EMBL" id="JAPWTK010000668">
    <property type="protein sequence ID" value="KAJ8937258.1"/>
    <property type="molecule type" value="Genomic_DNA"/>
</dbReference>
<dbReference type="AlphaFoldDB" id="A0AAV8XF59"/>
<keyword evidence="3" id="KW-1185">Reference proteome</keyword>
<sequence length="133" mass="14855">MKLLIIVSVSLIFAVKCDGTENCDKLGILLYEDMACKPTYDKNNSCPVKFDCLGLMKSNNNCYFKGRTYRIDEQIDSKLTASSCNLGCFCEKEDDTTGYNTYIVCVKPTSASYEKGQTEWRLVIKGTGARAQP</sequence>
<evidence type="ECO:0000313" key="2">
    <source>
        <dbReference type="EMBL" id="KAJ8937258.1"/>
    </source>
</evidence>
<feature type="chain" id="PRO_5043787684" description="Secreted protein" evidence="1">
    <location>
        <begin position="20"/>
        <end position="133"/>
    </location>
</feature>
<gene>
    <name evidence="2" type="ORF">NQ318_020645</name>
</gene>